<dbReference type="GO" id="GO:0005739">
    <property type="term" value="C:mitochondrion"/>
    <property type="evidence" value="ECO:0007669"/>
    <property type="project" value="TreeGrafter"/>
</dbReference>
<dbReference type="SUPFAM" id="SSF51905">
    <property type="entry name" value="FAD/NAD(P)-binding domain"/>
    <property type="match status" value="1"/>
</dbReference>
<proteinExistence type="predicted"/>
<dbReference type="Gene3D" id="3.40.50.720">
    <property type="entry name" value="NAD(P)-binding Rossmann-like Domain"/>
    <property type="match status" value="1"/>
</dbReference>
<dbReference type="PANTHER" id="PTHR43677:SF4">
    <property type="entry name" value="QUINONE OXIDOREDUCTASE-LIKE PROTEIN 2"/>
    <property type="match status" value="1"/>
</dbReference>
<dbReference type="SMR" id="A0A194VUL5"/>
<dbReference type="Pfam" id="PF13450">
    <property type="entry name" value="NAD_binding_8"/>
    <property type="match status" value="1"/>
</dbReference>
<dbReference type="InterPro" id="IPR011032">
    <property type="entry name" value="GroES-like_sf"/>
</dbReference>
<dbReference type="InterPro" id="IPR036188">
    <property type="entry name" value="FAD/NAD-bd_sf"/>
</dbReference>
<dbReference type="InterPro" id="IPR013149">
    <property type="entry name" value="ADH-like_C"/>
</dbReference>
<dbReference type="PANTHER" id="PTHR43677">
    <property type="entry name" value="SHORT-CHAIN DEHYDROGENASE/REDUCTASE"/>
    <property type="match status" value="1"/>
</dbReference>
<dbReference type="InterPro" id="IPR051397">
    <property type="entry name" value="Zn-ADH-like_protein"/>
</dbReference>
<gene>
    <name evidence="2" type="ORF">VM1G_03091</name>
</gene>
<protein>
    <submittedName>
        <fullName evidence="2">Beta-cyclopiazonate dehydrogenase</fullName>
    </submittedName>
</protein>
<dbReference type="SUPFAM" id="SSF51735">
    <property type="entry name" value="NAD(P)-binding Rossmann-fold domains"/>
    <property type="match status" value="1"/>
</dbReference>
<dbReference type="OrthoDB" id="68575at2759"/>
<evidence type="ECO:0000259" key="1">
    <source>
        <dbReference type="Pfam" id="PF00107"/>
    </source>
</evidence>
<dbReference type="Gene3D" id="3.50.50.60">
    <property type="entry name" value="FAD/NAD(P)-binding domain"/>
    <property type="match status" value="1"/>
</dbReference>
<dbReference type="SUPFAM" id="SSF50129">
    <property type="entry name" value="GroES-like"/>
    <property type="match status" value="1"/>
</dbReference>
<organism evidence="2 3">
    <name type="scientific">Cytospora mali</name>
    <name type="common">Apple Valsa canker fungus</name>
    <name type="synonym">Valsa mali</name>
    <dbReference type="NCBI Taxonomy" id="578113"/>
    <lineage>
        <taxon>Eukaryota</taxon>
        <taxon>Fungi</taxon>
        <taxon>Dikarya</taxon>
        <taxon>Ascomycota</taxon>
        <taxon>Pezizomycotina</taxon>
        <taxon>Sordariomycetes</taxon>
        <taxon>Sordariomycetidae</taxon>
        <taxon>Diaporthales</taxon>
        <taxon>Cytosporaceae</taxon>
        <taxon>Cytospora</taxon>
    </lineage>
</organism>
<dbReference type="InterPro" id="IPR036291">
    <property type="entry name" value="NAD(P)-bd_dom_sf"/>
</dbReference>
<dbReference type="GO" id="GO:0016491">
    <property type="term" value="F:oxidoreductase activity"/>
    <property type="evidence" value="ECO:0007669"/>
    <property type="project" value="TreeGrafter"/>
</dbReference>
<dbReference type="Gene3D" id="1.10.405.20">
    <property type="match status" value="1"/>
</dbReference>
<keyword evidence="3" id="KW-1185">Reference proteome</keyword>
<evidence type="ECO:0000313" key="2">
    <source>
        <dbReference type="EMBL" id="KUI67500.1"/>
    </source>
</evidence>
<accession>A0A194VUL5</accession>
<dbReference type="EMBL" id="CM003100">
    <property type="protein sequence ID" value="KUI67500.1"/>
    <property type="molecule type" value="Genomic_DNA"/>
</dbReference>
<dbReference type="Proteomes" id="UP000078559">
    <property type="component" value="Chromosome 3"/>
</dbReference>
<dbReference type="Gene3D" id="3.30.70.1990">
    <property type="match status" value="1"/>
</dbReference>
<feature type="domain" description="Alcohol dehydrogenase-like C-terminal" evidence="1">
    <location>
        <begin position="241"/>
        <end position="369"/>
    </location>
</feature>
<dbReference type="CDD" id="cd05188">
    <property type="entry name" value="MDR"/>
    <property type="match status" value="1"/>
</dbReference>
<dbReference type="AlphaFoldDB" id="A0A194VUL5"/>
<dbReference type="Gene3D" id="3.90.180.10">
    <property type="entry name" value="Medium-chain alcohol dehydrogenases, catalytic domain"/>
    <property type="match status" value="1"/>
</dbReference>
<dbReference type="Pfam" id="PF00107">
    <property type="entry name" value="ADH_zinc_N"/>
    <property type="match status" value="1"/>
</dbReference>
<evidence type="ECO:0000313" key="3">
    <source>
        <dbReference type="Proteomes" id="UP000078559"/>
    </source>
</evidence>
<name>A0A194VUL5_CYTMA</name>
<reference evidence="2" key="1">
    <citation type="submission" date="2014-12" db="EMBL/GenBank/DDBJ databases">
        <title>Genome Sequence of Valsa Canker Pathogens Uncovers a Specific Adaption of Colonization on Woody Bark.</title>
        <authorList>
            <person name="Yin Z."/>
            <person name="Liu H."/>
            <person name="Gao X."/>
            <person name="Li Z."/>
            <person name="Song N."/>
            <person name="Ke X."/>
            <person name="Dai Q."/>
            <person name="Wu Y."/>
            <person name="Sun Y."/>
            <person name="Xu J.-R."/>
            <person name="Kang Z.K."/>
            <person name="Wang L."/>
            <person name="Huang L."/>
        </authorList>
    </citation>
    <scope>NUCLEOTIDE SEQUENCE [LARGE SCALE GENOMIC DNA]</scope>
    <source>
        <strain evidence="2">03-8</strain>
    </source>
</reference>
<sequence length="840" mass="90491">MIKHFLQPRFRPITFDVTSPLIRTLAYSRVPRKDPCISNMDTFTNPPLPETFTGLQFQSASSPPTLATLPTPAPNPGTVIVKPLYAIIVQYANTIFTNGNPRGFKYPLPLVPGGTCIARIAAVPPDASTLKPGQLAYVELAVRARDNPNIKVLRGYNEGTDEGTRRLFGGDWRNGVWATLATAPLEGVHALDEDALLGRLGYKIEELGSISQLIVPYAGLSEIGVKAGDTVLIAPATGSFGGAAVHVALSMGARVIALGRNEEALAELKKLSPRLETVKFTGDEKTDLEALSKFGPLDVYFDISPASAGQSFLKLGFSCLKVGGSVSLMGGIKGDFQVPYGQIVHKGATIKGSFMNTSQQAKDLIKTIQTGALPVGDRAGMKVLGKFALKDWEEAFSTAAAAGGAGNRYADNDVITRDVVVIGGGATGTYGALNLLKLGKSVVVVEKEAVLGGHTNAYLDPSTGTYVNYGVQAFWNITVAQDYFALLNISTEAFKSSSLTRVYVDFQTGQQLNLSPSTNFTPYAEKLDQYPYLDNSWNLPSPVPEDLLLPFGEYVTKYNLQSLAYTIYFAAEGVSDFLQQLTVNAFKFIDDAYVSGKVVVPASGDNSEIYTRALAKLGEDALLSSTVVSAQRPSNGTGGVSLVVQTPTGQKLIKASKLLISIPPLLDILSPFDLDDTEKGLFSQWSYTNYFTMLINNTGLPSGHQFANANSSTSTFNIPQEPSPYHITETKVPGLFYSWYAGSTDITETEVKSEVTSIIERLRVLVNSTVTTSPEFVAFNSHTPFKLVVSSDAISGGFYDRLEDLQGHRDTWWTGAAFMSHNGPKLWNFTQSLLPALAGN</sequence>